<evidence type="ECO:0000313" key="3">
    <source>
        <dbReference type="EMBL" id="ECS2637800.1"/>
    </source>
</evidence>
<name>A0A4Z9NYP6_SALAN</name>
<organism evidence="5 6">
    <name type="scientific">Salmonella anatum</name>
    <dbReference type="NCBI Taxonomy" id="58712"/>
    <lineage>
        <taxon>Bacteria</taxon>
        <taxon>Pseudomonadati</taxon>
        <taxon>Pseudomonadota</taxon>
        <taxon>Gammaproteobacteria</taxon>
        <taxon>Enterobacterales</taxon>
        <taxon>Enterobacteriaceae</taxon>
        <taxon>Salmonella</taxon>
    </lineage>
</organism>
<evidence type="ECO:0000313" key="5">
    <source>
        <dbReference type="EMBL" id="TRG42705.1"/>
    </source>
</evidence>
<reference evidence="5 6" key="2">
    <citation type="journal article" date="2019" name="Appl. Environ. Microbiol.">
        <title>Clinically Unreported Salmonellosis Outbreak Detected via Comparative Genomic Analysis of Municipal Wastewater Salmonella Isolates.</title>
        <authorList>
            <person name="Diemert S."/>
            <person name="Yan T."/>
        </authorList>
    </citation>
    <scope>NUCLEOTIDE SEQUENCE [LARGE SCALE GENOMIC DNA]</scope>
    <source>
        <strain evidence="5 6">HIY0183</strain>
    </source>
</reference>
<dbReference type="EMBL" id="AAKJAJ010000006">
    <property type="protein sequence ID" value="ECS2637800.1"/>
    <property type="molecule type" value="Genomic_DNA"/>
</dbReference>
<reference evidence="4" key="3">
    <citation type="submission" date="2019-02" db="EMBL/GenBank/DDBJ databases">
        <authorList>
            <consortium name="GenomeTrakr network: Whole genome sequencing for foodborne pathogen traceback"/>
        </authorList>
    </citation>
    <scope>NUCLEOTIDE SEQUENCE</scope>
    <source>
        <strain evidence="2">FSIS11919908</strain>
        <strain evidence="4">HIY0183</strain>
    </source>
</reference>
<proteinExistence type="predicted"/>
<evidence type="ECO:0000259" key="1">
    <source>
        <dbReference type="Pfam" id="PF04447"/>
    </source>
</evidence>
<sequence>MKERGITDGLTMNQLAERNAEHVTTIAALEARCAALVAENVGLKYQEPAGYHVIKECGKVGCSVATLEEAEKTRDFWNKKWTIRPYFYSAQPASERERIRREHAEWSDKTFGDVGPVGPLKHLSKEALETAAEPGDLSEWADMQFLLWDAQRRAGISDEQITLAMVEKLAVNKKREWPEPKDGEPRLHIKEQPAPVVPDEMATSDDMNLYQKSFAQGWNACRAAMLQGGQPVSNRDELSSPVIPDGYALVPIVPTEYMVINGFESEPDPHFSDEKVWAEYEALSGCRRAARRAELCWAAMIKAAPKQEGNNG</sequence>
<evidence type="ECO:0000313" key="2">
    <source>
        <dbReference type="EMBL" id="ECB8976890.1"/>
    </source>
</evidence>
<gene>
    <name evidence="3" type="ORF">AZF31_10640</name>
    <name evidence="4" type="ORF">EVA07_23435</name>
    <name evidence="2" type="ORF">FAC46_21900</name>
    <name evidence="5" type="ORF">FG704_023420</name>
</gene>
<dbReference type="RefSeq" id="WP_052323674.1">
    <property type="nucleotide sequence ID" value="NZ_JWQO01000027.1"/>
</dbReference>
<dbReference type="Proteomes" id="UP000319232">
    <property type="component" value="Unassembled WGS sequence"/>
</dbReference>
<feature type="domain" description="dATP/dGTP diphosphohydrolase MazZ" evidence="1">
    <location>
        <begin position="99"/>
        <end position="193"/>
    </location>
</feature>
<dbReference type="EMBL" id="AAHZBB010000026">
    <property type="protein sequence ID" value="ECB8976890.1"/>
    <property type="molecule type" value="Genomic_DNA"/>
</dbReference>
<evidence type="ECO:0000313" key="4">
    <source>
        <dbReference type="EMBL" id="ECU4737896.1"/>
    </source>
</evidence>
<protein>
    <submittedName>
        <fullName evidence="5">DUF550 domain-containing protein</fullName>
    </submittedName>
</protein>
<dbReference type="Pfam" id="PF04447">
    <property type="entry name" value="dATP-dGTP_PPHyd"/>
    <property type="match status" value="1"/>
</dbReference>
<dbReference type="AlphaFoldDB" id="A0A4Z9NYP6"/>
<dbReference type="EMBL" id="AAKQAO010000038">
    <property type="protein sequence ID" value="ECU4737896.1"/>
    <property type="molecule type" value="Genomic_DNA"/>
</dbReference>
<dbReference type="EMBL" id="VCUW02000026">
    <property type="protein sequence ID" value="TRG42705.1"/>
    <property type="molecule type" value="Genomic_DNA"/>
</dbReference>
<dbReference type="InterPro" id="IPR007538">
    <property type="entry name" value="dATP/dGTP_dipphydrolase_MazZ"/>
</dbReference>
<accession>A0A4Z9NYP6</accession>
<evidence type="ECO:0000313" key="6">
    <source>
        <dbReference type="Proteomes" id="UP000319232"/>
    </source>
</evidence>
<reference evidence="3" key="1">
    <citation type="submission" date="2018-07" db="EMBL/GenBank/DDBJ databases">
        <authorList>
            <consortium name="NARMS: The National Antimicrobial Resistance Monitoring System"/>
        </authorList>
    </citation>
    <scope>NUCLEOTIDE SEQUENCE</scope>
    <source>
        <strain evidence="3">FSIS1605746</strain>
    </source>
</reference>
<comment type="caution">
    <text evidence="5">The sequence shown here is derived from an EMBL/GenBank/DDBJ whole genome shotgun (WGS) entry which is preliminary data.</text>
</comment>